<dbReference type="InterPro" id="IPR036844">
    <property type="entry name" value="Hint_dom_sf"/>
</dbReference>
<organism evidence="3">
    <name type="scientific">Roseihalotalea indica</name>
    <dbReference type="NCBI Taxonomy" id="2867963"/>
    <lineage>
        <taxon>Bacteria</taxon>
        <taxon>Pseudomonadati</taxon>
        <taxon>Bacteroidota</taxon>
        <taxon>Cytophagia</taxon>
        <taxon>Cytophagales</taxon>
        <taxon>Catalimonadaceae</taxon>
        <taxon>Roseihalotalea</taxon>
    </lineage>
</organism>
<dbReference type="PROSITE" id="PS50817">
    <property type="entry name" value="INTEIN_N_TER"/>
    <property type="match status" value="1"/>
</dbReference>
<reference evidence="3" key="1">
    <citation type="journal article" date="2023" name="Comput. Struct. Biotechnol. J.">
        <title>Discovery of a novel marine Bacteroidetes with a rich repertoire of carbohydrate-active enzymes.</title>
        <authorList>
            <person name="Chen B."/>
            <person name="Liu G."/>
            <person name="Chen Q."/>
            <person name="Wang H."/>
            <person name="Liu L."/>
            <person name="Tang K."/>
        </authorList>
    </citation>
    <scope>NUCLEOTIDE SEQUENCE</scope>
    <source>
        <strain evidence="3">TK19036</strain>
    </source>
</reference>
<dbReference type="AlphaFoldDB" id="A0AA49JK72"/>
<dbReference type="SMART" id="SM00306">
    <property type="entry name" value="HintN"/>
    <property type="match status" value="1"/>
</dbReference>
<dbReference type="EMBL" id="CP120682">
    <property type="protein sequence ID" value="WKN40148.1"/>
    <property type="molecule type" value="Genomic_DNA"/>
</dbReference>
<evidence type="ECO:0000259" key="2">
    <source>
        <dbReference type="SMART" id="SM00306"/>
    </source>
</evidence>
<sequence length="329" mass="36666">MRLLTTLFLCICISASILYAQTDDAPRGLTVEEYKMAQEVTIDDLDNETYVKVGEGDYVLDRYEMKPAYFITGDSGVKKRLDLYKLMDRNSMSELGLVVFFTNTESKETFNLVIPNLASAGEVWNMYFDNIHQHDREEEDVALKMSYVLSKEVAYLLQKSSGVDVSAMEQGNSDYDFCFPGTALVTLADGNQKPIAEVAVGDQLVGYEDNQYQIVEVEEVQIHQKASIPLASAQLVPVEEVTASTGSFSMEVVQLIATPNHPLLTAHGTKALENLMVGEQVYRYEAATGNFVAYRVAQLNHAYDAATEVYNLETSGSTYLINEFVVLEK</sequence>
<proteinExistence type="predicted"/>
<dbReference type="InterPro" id="IPR006141">
    <property type="entry name" value="Intein_N"/>
</dbReference>
<dbReference type="SUPFAM" id="SSF51294">
    <property type="entry name" value="Hedgehog/intein (Hint) domain"/>
    <property type="match status" value="1"/>
</dbReference>
<evidence type="ECO:0000313" key="3">
    <source>
        <dbReference type="EMBL" id="WKN40148.1"/>
    </source>
</evidence>
<evidence type="ECO:0000256" key="1">
    <source>
        <dbReference type="SAM" id="SignalP"/>
    </source>
</evidence>
<keyword evidence="1" id="KW-0732">Signal</keyword>
<dbReference type="GO" id="GO:0016539">
    <property type="term" value="P:intein-mediated protein splicing"/>
    <property type="evidence" value="ECO:0007669"/>
    <property type="project" value="InterPro"/>
</dbReference>
<accession>A0AA49JK72</accession>
<protein>
    <recommendedName>
        <fullName evidence="2">Hint domain-containing protein</fullName>
    </recommendedName>
</protein>
<name>A0AA49JK72_9BACT</name>
<dbReference type="InterPro" id="IPR003587">
    <property type="entry name" value="Hint_dom_N"/>
</dbReference>
<gene>
    <name evidence="3" type="ORF">K4G66_15750</name>
</gene>
<feature type="domain" description="Hint" evidence="2">
    <location>
        <begin position="176"/>
        <end position="285"/>
    </location>
</feature>
<feature type="signal peptide" evidence="1">
    <location>
        <begin position="1"/>
        <end position="20"/>
    </location>
</feature>
<reference evidence="3" key="2">
    <citation type="journal article" date="2024" name="Antonie Van Leeuwenhoek">
        <title>Roseihalotalea indica gen. nov., sp. nov., a halophilic Bacteroidetes from mesopelagic Southwest Indian Ocean with higher carbohydrate metabolic potential.</title>
        <authorList>
            <person name="Chen B."/>
            <person name="Zhang M."/>
            <person name="Lin D."/>
            <person name="Ye J."/>
            <person name="Tang K."/>
        </authorList>
    </citation>
    <scope>NUCLEOTIDE SEQUENCE</scope>
    <source>
        <strain evidence="3">TK19036</strain>
    </source>
</reference>
<dbReference type="Gene3D" id="2.170.16.10">
    <property type="entry name" value="Hedgehog/Intein (Hint) domain"/>
    <property type="match status" value="1"/>
</dbReference>
<feature type="chain" id="PRO_5041317877" description="Hint domain-containing protein" evidence="1">
    <location>
        <begin position="21"/>
        <end position="329"/>
    </location>
</feature>